<evidence type="ECO:0000256" key="6">
    <source>
        <dbReference type="ARBA" id="ARBA00035263"/>
    </source>
</evidence>
<dbReference type="NCBIfam" id="TIGR00002">
    <property type="entry name" value="S16"/>
    <property type="match status" value="1"/>
</dbReference>
<dbReference type="EnsemblMetazoa" id="PHUM202020-RA">
    <property type="protein sequence ID" value="PHUM202020-PA"/>
    <property type="gene ID" value="PHUM202020"/>
</dbReference>
<evidence type="ECO:0000256" key="2">
    <source>
        <dbReference type="ARBA" id="ARBA00006668"/>
    </source>
</evidence>
<name>E0VH53_PEDHC</name>
<dbReference type="GO" id="GO:0005763">
    <property type="term" value="C:mitochondrial small ribosomal subunit"/>
    <property type="evidence" value="ECO:0007669"/>
    <property type="project" value="TreeGrafter"/>
</dbReference>
<dbReference type="Gene3D" id="3.30.1320.10">
    <property type="match status" value="1"/>
</dbReference>
<dbReference type="InterPro" id="IPR023803">
    <property type="entry name" value="Ribosomal_bS16_dom_sf"/>
</dbReference>
<evidence type="ECO:0000313" key="9">
    <source>
        <dbReference type="EnsemblMetazoa" id="PHUM202020-PA"/>
    </source>
</evidence>
<comment type="subcellular location">
    <subcellularLocation>
        <location evidence="1">Mitochondrion</location>
    </subcellularLocation>
</comment>
<reference evidence="9" key="3">
    <citation type="submission" date="2020-05" db="UniProtKB">
        <authorList>
            <consortium name="EnsemblMetazoa"/>
        </authorList>
    </citation>
    <scope>IDENTIFICATION</scope>
    <source>
        <strain evidence="9">USDA</strain>
    </source>
</reference>
<dbReference type="FunCoup" id="E0VH53">
    <property type="interactions" value="989"/>
</dbReference>
<evidence type="ECO:0000256" key="1">
    <source>
        <dbReference type="ARBA" id="ARBA00004173"/>
    </source>
</evidence>
<dbReference type="OMA" id="PNDYNER"/>
<dbReference type="GeneID" id="8238523"/>
<dbReference type="EMBL" id="AAZO01002344">
    <property type="status" value="NOT_ANNOTATED_CDS"/>
    <property type="molecule type" value="Genomic_DNA"/>
</dbReference>
<dbReference type="CTD" id="8238523"/>
<protein>
    <recommendedName>
        <fullName evidence="6">Small ribosomal subunit protein bS16m</fullName>
    </recommendedName>
    <alternativeName>
        <fullName evidence="7">28S ribosomal protein S16, mitochondrial</fullName>
    </alternativeName>
</protein>
<keyword evidence="3 8" id="KW-0689">Ribosomal protein</keyword>
<dbReference type="GO" id="GO:0005743">
    <property type="term" value="C:mitochondrial inner membrane"/>
    <property type="evidence" value="ECO:0007669"/>
    <property type="project" value="UniProtKB-ARBA"/>
</dbReference>
<accession>E0VH53</accession>
<dbReference type="GO" id="GO:0003735">
    <property type="term" value="F:structural constituent of ribosome"/>
    <property type="evidence" value="ECO:0007669"/>
    <property type="project" value="InterPro"/>
</dbReference>
<dbReference type="PANTHER" id="PTHR12919:SF20">
    <property type="entry name" value="SMALL RIBOSOMAL SUBUNIT PROTEIN BS16M"/>
    <property type="match status" value="1"/>
</dbReference>
<keyword evidence="10" id="KW-1185">Reference proteome</keyword>
<dbReference type="HAMAP" id="MF_00385">
    <property type="entry name" value="Ribosomal_bS16"/>
    <property type="match status" value="1"/>
</dbReference>
<dbReference type="HOGENOM" id="CLU_100590_4_1_1"/>
<dbReference type="FunFam" id="3.30.1320.10:FF:000004">
    <property type="entry name" value="28S ribosomal protein S16, mitochondrial"/>
    <property type="match status" value="1"/>
</dbReference>
<evidence type="ECO:0000256" key="7">
    <source>
        <dbReference type="ARBA" id="ARBA00035438"/>
    </source>
</evidence>
<dbReference type="InterPro" id="IPR000307">
    <property type="entry name" value="Ribosomal_bS16"/>
</dbReference>
<dbReference type="Pfam" id="PF00886">
    <property type="entry name" value="Ribosomal_S16"/>
    <property type="match status" value="1"/>
</dbReference>
<gene>
    <name evidence="9" type="primary">8238523</name>
    <name evidence="8" type="ORF">Phum_PHUM202020</name>
</gene>
<reference evidence="8" key="2">
    <citation type="submission" date="2007-04" db="EMBL/GenBank/DDBJ databases">
        <title>The genome of the human body louse.</title>
        <authorList>
            <consortium name="The Human Body Louse Genome Consortium"/>
            <person name="Kirkness E."/>
            <person name="Walenz B."/>
            <person name="Hass B."/>
            <person name="Bruggner R."/>
            <person name="Strausberg R."/>
        </authorList>
    </citation>
    <scope>NUCLEOTIDE SEQUENCE</scope>
    <source>
        <strain evidence="8">USDA</strain>
    </source>
</reference>
<dbReference type="VEuPathDB" id="VectorBase:PHUM202020"/>
<sequence length="138" mass="15903">MIFLPSSIGGASFSAKSIKVIRLIKYGCANRPFFHISVMERHKEPTEQVIEQIGNYDPLPNQDNEKLVAINFQRLEYWLSQGAKVTLPVQNLLGLSGYFPIHYNTYRTAWNNRNKIEKHLIDLRAKVNEIQKSQDVSN</sequence>
<reference evidence="8" key="1">
    <citation type="submission" date="2007-04" db="EMBL/GenBank/DDBJ databases">
        <title>Annotation of Pediculus humanus corporis strain USDA.</title>
        <authorList>
            <person name="Kirkness E."/>
            <person name="Hannick L."/>
            <person name="Hass B."/>
            <person name="Bruggner R."/>
            <person name="Lawson D."/>
            <person name="Bidwell S."/>
            <person name="Joardar V."/>
            <person name="Caler E."/>
            <person name="Walenz B."/>
            <person name="Inman J."/>
            <person name="Schobel S."/>
            <person name="Galinsky K."/>
            <person name="Amedeo P."/>
            <person name="Strausberg R."/>
        </authorList>
    </citation>
    <scope>NUCLEOTIDE SEQUENCE</scope>
    <source>
        <strain evidence="8">USDA</strain>
    </source>
</reference>
<evidence type="ECO:0000256" key="5">
    <source>
        <dbReference type="ARBA" id="ARBA00023274"/>
    </source>
</evidence>
<dbReference type="GO" id="GO:0032543">
    <property type="term" value="P:mitochondrial translation"/>
    <property type="evidence" value="ECO:0007669"/>
    <property type="project" value="TreeGrafter"/>
</dbReference>
<dbReference type="KEGG" id="phu:Phum_PHUM202020"/>
<dbReference type="OrthoDB" id="407221at2759"/>
<dbReference type="eggNOG" id="KOG3419">
    <property type="taxonomic scope" value="Eukaryota"/>
</dbReference>
<dbReference type="EMBL" id="DS235161">
    <property type="protein sequence ID" value="EEB12709.1"/>
    <property type="molecule type" value="Genomic_DNA"/>
</dbReference>
<dbReference type="PANTHER" id="PTHR12919">
    <property type="entry name" value="30S RIBOSOMAL PROTEIN S16"/>
    <property type="match status" value="1"/>
</dbReference>
<evidence type="ECO:0000313" key="8">
    <source>
        <dbReference type="EMBL" id="EEB12709.1"/>
    </source>
</evidence>
<evidence type="ECO:0000256" key="4">
    <source>
        <dbReference type="ARBA" id="ARBA00023128"/>
    </source>
</evidence>
<evidence type="ECO:0000256" key="3">
    <source>
        <dbReference type="ARBA" id="ARBA00022980"/>
    </source>
</evidence>
<dbReference type="SUPFAM" id="SSF54565">
    <property type="entry name" value="Ribosomal protein S16"/>
    <property type="match status" value="1"/>
</dbReference>
<keyword evidence="4" id="KW-0496">Mitochondrion</keyword>
<evidence type="ECO:0000313" key="10">
    <source>
        <dbReference type="Proteomes" id="UP000009046"/>
    </source>
</evidence>
<comment type="similarity">
    <text evidence="2">Belongs to the bacterial ribosomal protein bS16 family.</text>
</comment>
<dbReference type="AlphaFoldDB" id="E0VH53"/>
<keyword evidence="5" id="KW-0687">Ribonucleoprotein</keyword>
<dbReference type="STRING" id="121224.E0VH53"/>
<proteinExistence type="inferred from homology"/>
<organism>
    <name type="scientific">Pediculus humanus subsp. corporis</name>
    <name type="common">Body louse</name>
    <dbReference type="NCBI Taxonomy" id="121224"/>
    <lineage>
        <taxon>Eukaryota</taxon>
        <taxon>Metazoa</taxon>
        <taxon>Ecdysozoa</taxon>
        <taxon>Arthropoda</taxon>
        <taxon>Hexapoda</taxon>
        <taxon>Insecta</taxon>
        <taxon>Pterygota</taxon>
        <taxon>Neoptera</taxon>
        <taxon>Paraneoptera</taxon>
        <taxon>Psocodea</taxon>
        <taxon>Troctomorpha</taxon>
        <taxon>Phthiraptera</taxon>
        <taxon>Anoplura</taxon>
        <taxon>Pediculidae</taxon>
        <taxon>Pediculus</taxon>
    </lineage>
</organism>
<dbReference type="RefSeq" id="XP_002425447.1">
    <property type="nucleotide sequence ID" value="XM_002425402.1"/>
</dbReference>
<dbReference type="Proteomes" id="UP000009046">
    <property type="component" value="Unassembled WGS sequence"/>
</dbReference>
<dbReference type="InParanoid" id="E0VH53"/>